<dbReference type="AlphaFoldDB" id="A0AAQ3L6G4"/>
<dbReference type="KEGG" id="puo:RZN69_17870"/>
<dbReference type="EMBL" id="CP136920">
    <property type="protein sequence ID" value="WOO40394.1"/>
    <property type="molecule type" value="Genomic_DNA"/>
</dbReference>
<gene>
    <name evidence="1" type="ORF">RZN69_17380</name>
    <name evidence="2" type="ORF">RZN69_17625</name>
    <name evidence="3" type="ORF">RZN69_17870</name>
    <name evidence="4" type="ORF">RZN69_18115</name>
</gene>
<evidence type="ECO:0000313" key="4">
    <source>
        <dbReference type="EMBL" id="WOO40541.1"/>
    </source>
</evidence>
<name>A0AAQ3L6G4_9BACT</name>
<dbReference type="KEGG" id="puo:RZN69_17380"/>
<dbReference type="EMBL" id="CP136920">
    <property type="protein sequence ID" value="WOO40492.1"/>
    <property type="molecule type" value="Genomic_DNA"/>
</dbReference>
<keyword evidence="5" id="KW-1185">Reference proteome</keyword>
<evidence type="ECO:0000313" key="5">
    <source>
        <dbReference type="Proteomes" id="UP001304300"/>
    </source>
</evidence>
<dbReference type="RefSeq" id="WP_317832623.1">
    <property type="nucleotide sequence ID" value="NZ_CP136920.1"/>
</dbReference>
<dbReference type="KEGG" id="puo:RZN69_18115"/>
<evidence type="ECO:0000313" key="2">
    <source>
        <dbReference type="EMBL" id="WOO40443.1"/>
    </source>
</evidence>
<accession>A0AAQ3L6G4</accession>
<proteinExistence type="predicted"/>
<reference evidence="1 5" key="1">
    <citation type="submission" date="2023-10" db="EMBL/GenBank/DDBJ databases">
        <title>Rubellicoccus peritrichatus gen. nov., sp. nov., isolated from an algae of coral reef tank.</title>
        <authorList>
            <person name="Luo J."/>
        </authorList>
    </citation>
    <scope>NUCLEOTIDE SEQUENCE [LARGE SCALE GENOMIC DNA]</scope>
    <source>
        <strain evidence="1 5">CR14</strain>
    </source>
</reference>
<organism evidence="1 5">
    <name type="scientific">Rubellicoccus peritrichatus</name>
    <dbReference type="NCBI Taxonomy" id="3080537"/>
    <lineage>
        <taxon>Bacteria</taxon>
        <taxon>Pseudomonadati</taxon>
        <taxon>Verrucomicrobiota</taxon>
        <taxon>Opitutia</taxon>
        <taxon>Puniceicoccales</taxon>
        <taxon>Cerasicoccaceae</taxon>
        <taxon>Rubellicoccus</taxon>
    </lineage>
</organism>
<dbReference type="Proteomes" id="UP001304300">
    <property type="component" value="Chromosome"/>
</dbReference>
<sequence>MELYAKIKKSSKYYKYQGCVDGKPFFFRITKIEPREEYSCLGDGNRYRKSDLNFFVKLGEKQFFPLS</sequence>
<dbReference type="EMBL" id="CP136920">
    <property type="protein sequence ID" value="WOO40541.1"/>
    <property type="molecule type" value="Genomic_DNA"/>
</dbReference>
<protein>
    <submittedName>
        <fullName evidence="1">Uncharacterized protein</fullName>
    </submittedName>
</protein>
<dbReference type="KEGG" id="puo:RZN69_17625"/>
<evidence type="ECO:0000313" key="3">
    <source>
        <dbReference type="EMBL" id="WOO40492.1"/>
    </source>
</evidence>
<evidence type="ECO:0000313" key="1">
    <source>
        <dbReference type="EMBL" id="WOO40394.1"/>
    </source>
</evidence>
<dbReference type="EMBL" id="CP136920">
    <property type="protein sequence ID" value="WOO40443.1"/>
    <property type="molecule type" value="Genomic_DNA"/>
</dbReference>